<keyword evidence="8" id="KW-0249">Electron transport</keyword>
<keyword evidence="5" id="KW-0349">Heme</keyword>
<evidence type="ECO:0000256" key="4">
    <source>
        <dbReference type="ARBA" id="ARBA00022475"/>
    </source>
</evidence>
<evidence type="ECO:0000256" key="1">
    <source>
        <dbReference type="ARBA" id="ARBA00004236"/>
    </source>
</evidence>
<dbReference type="Gene3D" id="1.10.3820.10">
    <property type="entry name" value="Di-heme elbow motif domain"/>
    <property type="match status" value="1"/>
</dbReference>
<evidence type="ECO:0000256" key="12">
    <source>
        <dbReference type="SAM" id="Phobius"/>
    </source>
</evidence>
<evidence type="ECO:0000256" key="8">
    <source>
        <dbReference type="ARBA" id="ARBA00022982"/>
    </source>
</evidence>
<protein>
    <submittedName>
        <fullName evidence="14">Nitrate reductase</fullName>
    </submittedName>
</protein>
<evidence type="ECO:0000313" key="14">
    <source>
        <dbReference type="EMBL" id="GAX90858.1"/>
    </source>
</evidence>
<evidence type="ECO:0000256" key="5">
    <source>
        <dbReference type="ARBA" id="ARBA00022617"/>
    </source>
</evidence>
<dbReference type="InterPro" id="IPR051174">
    <property type="entry name" value="Cytochrome_c-type_ET"/>
</dbReference>
<keyword evidence="11 12" id="KW-0472">Membrane</keyword>
<comment type="subcellular location">
    <subcellularLocation>
        <location evidence="1">Cell membrane</location>
    </subcellularLocation>
</comment>
<dbReference type="OrthoDB" id="9782159at2"/>
<keyword evidence="6 12" id="KW-0812">Transmembrane</keyword>
<organism evidence="14 15">
    <name type="scientific">Effusibacillus lacus</name>
    <dbReference type="NCBI Taxonomy" id="1348429"/>
    <lineage>
        <taxon>Bacteria</taxon>
        <taxon>Bacillati</taxon>
        <taxon>Bacillota</taxon>
        <taxon>Bacilli</taxon>
        <taxon>Bacillales</taxon>
        <taxon>Alicyclobacillaceae</taxon>
        <taxon>Effusibacillus</taxon>
    </lineage>
</organism>
<dbReference type="InterPro" id="IPR036280">
    <property type="entry name" value="Multihaem_cyt_sf"/>
</dbReference>
<dbReference type="InterPro" id="IPR038266">
    <property type="entry name" value="NapC/NirT_cytc_sf"/>
</dbReference>
<evidence type="ECO:0000256" key="11">
    <source>
        <dbReference type="ARBA" id="ARBA00023136"/>
    </source>
</evidence>
<evidence type="ECO:0000256" key="7">
    <source>
        <dbReference type="ARBA" id="ARBA00022723"/>
    </source>
</evidence>
<evidence type="ECO:0000256" key="3">
    <source>
        <dbReference type="ARBA" id="ARBA00022448"/>
    </source>
</evidence>
<dbReference type="PANTHER" id="PTHR30333">
    <property type="entry name" value="CYTOCHROME C-TYPE PROTEIN"/>
    <property type="match status" value="1"/>
</dbReference>
<keyword evidence="3" id="KW-0813">Transport</keyword>
<keyword evidence="10" id="KW-0408">Iron</keyword>
<proteinExistence type="inferred from homology"/>
<gene>
    <name evidence="14" type="ORF">EFBL_2500</name>
</gene>
<dbReference type="GO" id="GO:0046872">
    <property type="term" value="F:metal ion binding"/>
    <property type="evidence" value="ECO:0007669"/>
    <property type="project" value="UniProtKB-KW"/>
</dbReference>
<dbReference type="Pfam" id="PF03264">
    <property type="entry name" value="Cytochrom_NNT"/>
    <property type="match status" value="1"/>
</dbReference>
<dbReference type="Proteomes" id="UP000217785">
    <property type="component" value="Unassembled WGS sequence"/>
</dbReference>
<feature type="domain" description="NapC/NirT cytochrome c N-terminal" evidence="13">
    <location>
        <begin position="14"/>
        <end position="143"/>
    </location>
</feature>
<sequence>MLEKLKKFVKNKYVIGILVVIGLSYFLWDTGMEATSSTSFCTSCHVMNEVGVTKAVSTHSNLACGDCHVPQDNAVRKVMFKAKSGLSHIYNNTFNNDLPFTFVAKAESNKVIQQRCAECHSATVSTINHDKDRDCTSCHRNLPHNNRRIKTDPAFEKALEN</sequence>
<evidence type="ECO:0000313" key="15">
    <source>
        <dbReference type="Proteomes" id="UP000217785"/>
    </source>
</evidence>
<name>A0A292YLN8_9BACL</name>
<keyword evidence="4" id="KW-1003">Cell membrane</keyword>
<keyword evidence="9 12" id="KW-1133">Transmembrane helix</keyword>
<dbReference type="PANTHER" id="PTHR30333:SF1">
    <property type="entry name" value="CYTOCHROME C-TYPE PROTEIN NAPC"/>
    <property type="match status" value="1"/>
</dbReference>
<dbReference type="GO" id="GO:0009055">
    <property type="term" value="F:electron transfer activity"/>
    <property type="evidence" value="ECO:0007669"/>
    <property type="project" value="TreeGrafter"/>
</dbReference>
<comment type="similarity">
    <text evidence="2">Belongs to the NapC/NirT/NrfH family.</text>
</comment>
<evidence type="ECO:0000259" key="13">
    <source>
        <dbReference type="Pfam" id="PF03264"/>
    </source>
</evidence>
<evidence type="ECO:0000256" key="10">
    <source>
        <dbReference type="ARBA" id="ARBA00023004"/>
    </source>
</evidence>
<dbReference type="GO" id="GO:0009061">
    <property type="term" value="P:anaerobic respiration"/>
    <property type="evidence" value="ECO:0007669"/>
    <property type="project" value="TreeGrafter"/>
</dbReference>
<dbReference type="AlphaFoldDB" id="A0A292YLN8"/>
<reference evidence="15" key="1">
    <citation type="submission" date="2017-07" db="EMBL/GenBank/DDBJ databases">
        <title>Draft genome sequence of Effusibacillus lacus strain skLN1.</title>
        <authorList>
            <person name="Watanabe M."/>
            <person name="Kojima H."/>
            <person name="Fukui M."/>
        </authorList>
    </citation>
    <scope>NUCLEOTIDE SEQUENCE [LARGE SCALE GENOMIC DNA]</scope>
    <source>
        <strain evidence="15">skLN1</strain>
    </source>
</reference>
<feature type="transmembrane region" description="Helical" evidence="12">
    <location>
        <begin position="12"/>
        <end position="28"/>
    </location>
</feature>
<dbReference type="EMBL" id="BDUF01000065">
    <property type="protein sequence ID" value="GAX90858.1"/>
    <property type="molecule type" value="Genomic_DNA"/>
</dbReference>
<evidence type="ECO:0000256" key="2">
    <source>
        <dbReference type="ARBA" id="ARBA00007395"/>
    </source>
</evidence>
<dbReference type="InterPro" id="IPR005126">
    <property type="entry name" value="NapC/NirT_cyt_c_N"/>
</dbReference>
<keyword evidence="7" id="KW-0479">Metal-binding</keyword>
<evidence type="ECO:0000256" key="9">
    <source>
        <dbReference type="ARBA" id="ARBA00022989"/>
    </source>
</evidence>
<comment type="caution">
    <text evidence="14">The sequence shown here is derived from an EMBL/GenBank/DDBJ whole genome shotgun (WGS) entry which is preliminary data.</text>
</comment>
<dbReference type="GO" id="GO:0005886">
    <property type="term" value="C:plasma membrane"/>
    <property type="evidence" value="ECO:0007669"/>
    <property type="project" value="UniProtKB-SubCell"/>
</dbReference>
<dbReference type="RefSeq" id="WP_096182584.1">
    <property type="nucleotide sequence ID" value="NZ_BDUF01000065.1"/>
</dbReference>
<keyword evidence="15" id="KW-1185">Reference proteome</keyword>
<dbReference type="SUPFAM" id="SSF48695">
    <property type="entry name" value="Multiheme cytochromes"/>
    <property type="match status" value="1"/>
</dbReference>
<evidence type="ECO:0000256" key="6">
    <source>
        <dbReference type="ARBA" id="ARBA00022692"/>
    </source>
</evidence>
<accession>A0A292YLN8</accession>